<dbReference type="AlphaFoldDB" id="A0A3N4LND4"/>
<dbReference type="PROSITE" id="PS50181">
    <property type="entry name" value="FBOX"/>
    <property type="match status" value="1"/>
</dbReference>
<evidence type="ECO:0000313" key="4">
    <source>
        <dbReference type="Proteomes" id="UP000267821"/>
    </source>
</evidence>
<evidence type="ECO:0000256" key="1">
    <source>
        <dbReference type="SAM" id="MobiDB-lite"/>
    </source>
</evidence>
<dbReference type="STRING" id="1051890.A0A3N4LND4"/>
<feature type="domain" description="F-box" evidence="2">
    <location>
        <begin position="127"/>
        <end position="174"/>
    </location>
</feature>
<evidence type="ECO:0000313" key="3">
    <source>
        <dbReference type="EMBL" id="RPB24427.1"/>
    </source>
</evidence>
<feature type="compositionally biased region" description="Polar residues" evidence="1">
    <location>
        <begin position="16"/>
        <end position="26"/>
    </location>
</feature>
<evidence type="ECO:0000259" key="2">
    <source>
        <dbReference type="PROSITE" id="PS50181"/>
    </source>
</evidence>
<organism evidence="3 4">
    <name type="scientific">Terfezia boudieri ATCC MYA-4762</name>
    <dbReference type="NCBI Taxonomy" id="1051890"/>
    <lineage>
        <taxon>Eukaryota</taxon>
        <taxon>Fungi</taxon>
        <taxon>Dikarya</taxon>
        <taxon>Ascomycota</taxon>
        <taxon>Pezizomycotina</taxon>
        <taxon>Pezizomycetes</taxon>
        <taxon>Pezizales</taxon>
        <taxon>Pezizaceae</taxon>
        <taxon>Terfezia</taxon>
    </lineage>
</organism>
<keyword evidence="4" id="KW-1185">Reference proteome</keyword>
<reference evidence="3 4" key="1">
    <citation type="journal article" date="2018" name="Nat. Ecol. Evol.">
        <title>Pezizomycetes genomes reveal the molecular basis of ectomycorrhizal truffle lifestyle.</title>
        <authorList>
            <person name="Murat C."/>
            <person name="Payen T."/>
            <person name="Noel B."/>
            <person name="Kuo A."/>
            <person name="Morin E."/>
            <person name="Chen J."/>
            <person name="Kohler A."/>
            <person name="Krizsan K."/>
            <person name="Balestrini R."/>
            <person name="Da Silva C."/>
            <person name="Montanini B."/>
            <person name="Hainaut M."/>
            <person name="Levati E."/>
            <person name="Barry K.W."/>
            <person name="Belfiori B."/>
            <person name="Cichocki N."/>
            <person name="Clum A."/>
            <person name="Dockter R.B."/>
            <person name="Fauchery L."/>
            <person name="Guy J."/>
            <person name="Iotti M."/>
            <person name="Le Tacon F."/>
            <person name="Lindquist E.A."/>
            <person name="Lipzen A."/>
            <person name="Malagnac F."/>
            <person name="Mello A."/>
            <person name="Molinier V."/>
            <person name="Miyauchi S."/>
            <person name="Poulain J."/>
            <person name="Riccioni C."/>
            <person name="Rubini A."/>
            <person name="Sitrit Y."/>
            <person name="Splivallo R."/>
            <person name="Traeger S."/>
            <person name="Wang M."/>
            <person name="Zifcakova L."/>
            <person name="Wipf D."/>
            <person name="Zambonelli A."/>
            <person name="Paolocci F."/>
            <person name="Nowrousian M."/>
            <person name="Ottonello S."/>
            <person name="Baldrian P."/>
            <person name="Spatafora J.W."/>
            <person name="Henrissat B."/>
            <person name="Nagy L.G."/>
            <person name="Aury J.M."/>
            <person name="Wincker P."/>
            <person name="Grigoriev I.V."/>
            <person name="Bonfante P."/>
            <person name="Martin F.M."/>
        </authorList>
    </citation>
    <scope>NUCLEOTIDE SEQUENCE [LARGE SCALE GENOMIC DNA]</scope>
    <source>
        <strain evidence="3 4">ATCC MYA-4762</strain>
    </source>
</reference>
<dbReference type="InterPro" id="IPR036047">
    <property type="entry name" value="F-box-like_dom_sf"/>
</dbReference>
<gene>
    <name evidence="3" type="ORF">L211DRAFT_163094</name>
</gene>
<feature type="region of interest" description="Disordered" evidence="1">
    <location>
        <begin position="1"/>
        <end position="70"/>
    </location>
</feature>
<dbReference type="OrthoDB" id="3219396at2759"/>
<dbReference type="SMART" id="SM00256">
    <property type="entry name" value="FBOX"/>
    <property type="match status" value="1"/>
</dbReference>
<sequence length="216" mass="23849">MMRDTDVGGLGPMISRTLSGDTTANEEQGKKHEQRSAMCIADGLGDEERNITPAWGSPRVEGGGTGEGGSDDVLTFQAREGGGGAQRGEADQDTSIKREAIREAINGEAINRELALVIHGRGSTTNVDTLSSIPDEIILSILTYLDISDIFSLIKTSHRLRTISLDPLLHHQRLLRAKNFLSHALPQRPPLEALRSPRRIWLSRRDFITRELRKTY</sequence>
<dbReference type="CDD" id="cd09917">
    <property type="entry name" value="F-box_SF"/>
    <property type="match status" value="1"/>
</dbReference>
<dbReference type="EMBL" id="ML121541">
    <property type="protein sequence ID" value="RPB24427.1"/>
    <property type="molecule type" value="Genomic_DNA"/>
</dbReference>
<dbReference type="InParanoid" id="A0A3N4LND4"/>
<dbReference type="InterPro" id="IPR001810">
    <property type="entry name" value="F-box_dom"/>
</dbReference>
<dbReference type="Gene3D" id="1.20.1280.50">
    <property type="match status" value="1"/>
</dbReference>
<dbReference type="Pfam" id="PF12937">
    <property type="entry name" value="F-box-like"/>
    <property type="match status" value="1"/>
</dbReference>
<name>A0A3N4LND4_9PEZI</name>
<dbReference type="SUPFAM" id="SSF81383">
    <property type="entry name" value="F-box domain"/>
    <property type="match status" value="1"/>
</dbReference>
<proteinExistence type="predicted"/>
<accession>A0A3N4LND4</accession>
<protein>
    <recommendedName>
        <fullName evidence="2">F-box domain-containing protein</fullName>
    </recommendedName>
</protein>
<dbReference type="Proteomes" id="UP000267821">
    <property type="component" value="Unassembled WGS sequence"/>
</dbReference>